<accession>A0AAV7V6P7</accession>
<sequence length="87" mass="9498">MQERPSQGTKVIRHRVLRHKPAAPGPRMSPQAPQSTSGSPGRTLVKGLFRSPGRLVRLPTALPRPQGRSQLLLRERPGPDSTAAEPH</sequence>
<dbReference type="AlphaFoldDB" id="A0AAV7V6P7"/>
<reference evidence="2" key="1">
    <citation type="journal article" date="2022" name="bioRxiv">
        <title>Sequencing and chromosome-scale assembly of the giantPleurodeles waltlgenome.</title>
        <authorList>
            <person name="Brown T."/>
            <person name="Elewa A."/>
            <person name="Iarovenko S."/>
            <person name="Subramanian E."/>
            <person name="Araus A.J."/>
            <person name="Petzold A."/>
            <person name="Susuki M."/>
            <person name="Suzuki K.-i.T."/>
            <person name="Hayashi T."/>
            <person name="Toyoda A."/>
            <person name="Oliveira C."/>
            <person name="Osipova E."/>
            <person name="Leigh N.D."/>
            <person name="Simon A."/>
            <person name="Yun M.H."/>
        </authorList>
    </citation>
    <scope>NUCLEOTIDE SEQUENCE</scope>
    <source>
        <strain evidence="2">20211129_DDA</strain>
        <tissue evidence="2">Liver</tissue>
    </source>
</reference>
<dbReference type="Proteomes" id="UP001066276">
    <property type="component" value="Chromosome 2_2"/>
</dbReference>
<evidence type="ECO:0000256" key="1">
    <source>
        <dbReference type="SAM" id="MobiDB-lite"/>
    </source>
</evidence>
<gene>
    <name evidence="2" type="ORF">NDU88_005072</name>
</gene>
<feature type="region of interest" description="Disordered" evidence="1">
    <location>
        <begin position="1"/>
        <end position="87"/>
    </location>
</feature>
<protein>
    <submittedName>
        <fullName evidence="2">Uncharacterized protein</fullName>
    </submittedName>
</protein>
<proteinExistence type="predicted"/>
<comment type="caution">
    <text evidence="2">The sequence shown here is derived from an EMBL/GenBank/DDBJ whole genome shotgun (WGS) entry which is preliminary data.</text>
</comment>
<name>A0AAV7V6P7_PLEWA</name>
<feature type="compositionally biased region" description="Polar residues" evidence="1">
    <location>
        <begin position="31"/>
        <end position="40"/>
    </location>
</feature>
<organism evidence="2 3">
    <name type="scientific">Pleurodeles waltl</name>
    <name type="common">Iberian ribbed newt</name>
    <dbReference type="NCBI Taxonomy" id="8319"/>
    <lineage>
        <taxon>Eukaryota</taxon>
        <taxon>Metazoa</taxon>
        <taxon>Chordata</taxon>
        <taxon>Craniata</taxon>
        <taxon>Vertebrata</taxon>
        <taxon>Euteleostomi</taxon>
        <taxon>Amphibia</taxon>
        <taxon>Batrachia</taxon>
        <taxon>Caudata</taxon>
        <taxon>Salamandroidea</taxon>
        <taxon>Salamandridae</taxon>
        <taxon>Pleurodelinae</taxon>
        <taxon>Pleurodeles</taxon>
    </lineage>
</organism>
<feature type="compositionally biased region" description="Basic residues" evidence="1">
    <location>
        <begin position="11"/>
        <end position="21"/>
    </location>
</feature>
<dbReference type="EMBL" id="JANPWB010000004">
    <property type="protein sequence ID" value="KAJ1195804.1"/>
    <property type="molecule type" value="Genomic_DNA"/>
</dbReference>
<evidence type="ECO:0000313" key="2">
    <source>
        <dbReference type="EMBL" id="KAJ1195804.1"/>
    </source>
</evidence>
<keyword evidence="3" id="KW-1185">Reference proteome</keyword>
<evidence type="ECO:0000313" key="3">
    <source>
        <dbReference type="Proteomes" id="UP001066276"/>
    </source>
</evidence>